<evidence type="ECO:0000256" key="5">
    <source>
        <dbReference type="ARBA" id="ARBA00023136"/>
    </source>
</evidence>
<dbReference type="GO" id="GO:0009279">
    <property type="term" value="C:cell outer membrane"/>
    <property type="evidence" value="ECO:0007669"/>
    <property type="project" value="UniProtKB-SubCell"/>
</dbReference>
<reference evidence="10" key="1">
    <citation type="submission" date="2015-01" db="EMBL/GenBank/DDBJ databases">
        <authorList>
            <person name="MANFREDI Pablo"/>
        </authorList>
    </citation>
    <scope>NUCLEOTIDE SEQUENCE [LARGE SCALE GENOMIC DNA]</scope>
    <source>
        <strain evidence="10">Ccyn2B</strain>
    </source>
</reference>
<feature type="domain" description="TonB-dependent receptor plug" evidence="8">
    <location>
        <begin position="19"/>
        <end position="130"/>
    </location>
</feature>
<sequence>MQNLEEVVIMGYNTRKKDVTSANITTVTGESLGKLTPSISVDNMLQGKASGVDVTALNGKPGQTATIKIRGAVSLNTKGGDKAQPLYVIDGVFVSESDLNILNPNDIETMSVLKDAASTSIYVSRGANGVIIITTKQGKKGGAKISYSGRTGFGEKIKDRFEIMNAAEKVQYEEAVNPTRFKRTPEEKARLLSYDHNWADDILKTAQIISHTLSASGATDNGAYFLSGGWDENTGIVRNNNGFSRITARANFSTKLTEKLKVGLNSSVSHTTSEELRDRNNIQNPFRAIYVYNPYDPVFERDDDGNIKLDTEGAPIYNTGNQPFSIIEGIINAPSLRKITQFVANAFADYEVGKGFSFKTQYSANYRRYKGENYSKPKSQLDIIVGDPKSPGSKSDYGRDTYSYTWLNQLNYVKSFGNHNLNATVFSEFTEDYFHSYNFVNKGYNSKLLNTQDNGSKPTDTETKKEESVIFSLATAVEYDYKGTYLASASIRRDGASRFGKNNRYGIFWSGSIGCNITKEEFLQSVEWLNNLKLTASYGTTGNWYIPNYAAQGYYGSSSYNDEPVAIIKTNIANPDLTWEKQQSLNFGLETSMFSNRLSFTASYFDNIRKDFLFELSLPKEGGAYTKYVNAGKMATKGVELSFNADVLKTTDFKWSVGGNITFIDYKIKSLDGRDNIVVSSYSVLKEGETPFTFYLPKYAGVDPNNGDALYYNYNANTGETKVVSNFSEATEQVLSGKSPLAKQYGGFNTLINYKEIDLSADFSFKLGNYSYNTVAQHLLSDGKGINDNQRKDALDYWKKPGDNKLPALNAKNSQTSDRFLQDASYLRLRNVTLGYNIPKEWLKNANVRVFVQAQNLYTWTKFEGDPEISIGSGESQLGANQNFVPGLISMYSYPTLQTYTMGIDITF</sequence>
<evidence type="ECO:0000256" key="7">
    <source>
        <dbReference type="PROSITE-ProRule" id="PRU01360"/>
    </source>
</evidence>
<keyword evidence="5 7" id="KW-0472">Membrane</keyword>
<evidence type="ECO:0000256" key="1">
    <source>
        <dbReference type="ARBA" id="ARBA00004571"/>
    </source>
</evidence>
<evidence type="ECO:0000259" key="8">
    <source>
        <dbReference type="Pfam" id="PF07715"/>
    </source>
</evidence>
<dbReference type="AlphaFoldDB" id="A0A0B7H7G5"/>
<keyword evidence="3 7" id="KW-1134">Transmembrane beta strand</keyword>
<dbReference type="InterPro" id="IPR039426">
    <property type="entry name" value="TonB-dep_rcpt-like"/>
</dbReference>
<dbReference type="InterPro" id="IPR023997">
    <property type="entry name" value="TonB-dep_OMP_SusC/RagA_CS"/>
</dbReference>
<dbReference type="InterPro" id="IPR023996">
    <property type="entry name" value="TonB-dep_OMP_SusC/RagA"/>
</dbReference>
<dbReference type="Pfam" id="PF07715">
    <property type="entry name" value="Plug"/>
    <property type="match status" value="1"/>
</dbReference>
<dbReference type="InterPro" id="IPR036942">
    <property type="entry name" value="Beta-barrel_TonB_sf"/>
</dbReference>
<evidence type="ECO:0000313" key="9">
    <source>
        <dbReference type="EMBL" id="CEN35556.1"/>
    </source>
</evidence>
<dbReference type="InterPro" id="IPR012910">
    <property type="entry name" value="Plug_dom"/>
</dbReference>
<dbReference type="Gene3D" id="2.170.130.10">
    <property type="entry name" value="TonB-dependent receptor, plug domain"/>
    <property type="match status" value="1"/>
</dbReference>
<dbReference type="PROSITE" id="PS52016">
    <property type="entry name" value="TONB_DEPENDENT_REC_3"/>
    <property type="match status" value="1"/>
</dbReference>
<evidence type="ECO:0000256" key="3">
    <source>
        <dbReference type="ARBA" id="ARBA00022452"/>
    </source>
</evidence>
<keyword evidence="4 7" id="KW-0812">Transmembrane</keyword>
<evidence type="ECO:0000313" key="10">
    <source>
        <dbReference type="Proteomes" id="UP000038055"/>
    </source>
</evidence>
<comment type="similarity">
    <text evidence="7">Belongs to the TonB-dependent receptor family.</text>
</comment>
<dbReference type="InterPro" id="IPR037066">
    <property type="entry name" value="Plug_dom_sf"/>
</dbReference>
<comment type="subcellular location">
    <subcellularLocation>
        <location evidence="1 7">Cell outer membrane</location>
        <topology evidence="1 7">Multi-pass membrane protein</topology>
    </subcellularLocation>
</comment>
<protein>
    <submittedName>
        <fullName evidence="9">TonB-linked outer membrane protein, SusC/RagA family</fullName>
    </submittedName>
</protein>
<dbReference type="EMBL" id="CDOD01000020">
    <property type="protein sequence ID" value="CEN35556.1"/>
    <property type="molecule type" value="Genomic_DNA"/>
</dbReference>
<dbReference type="SUPFAM" id="SSF56935">
    <property type="entry name" value="Porins"/>
    <property type="match status" value="1"/>
</dbReference>
<organism evidence="9 10">
    <name type="scientific">Capnocytophaga cynodegmi</name>
    <dbReference type="NCBI Taxonomy" id="28189"/>
    <lineage>
        <taxon>Bacteria</taxon>
        <taxon>Pseudomonadati</taxon>
        <taxon>Bacteroidota</taxon>
        <taxon>Flavobacteriia</taxon>
        <taxon>Flavobacteriales</taxon>
        <taxon>Flavobacteriaceae</taxon>
        <taxon>Capnocytophaga</taxon>
    </lineage>
</organism>
<proteinExistence type="inferred from homology"/>
<evidence type="ECO:0000256" key="6">
    <source>
        <dbReference type="ARBA" id="ARBA00023237"/>
    </source>
</evidence>
<evidence type="ECO:0000256" key="4">
    <source>
        <dbReference type="ARBA" id="ARBA00022692"/>
    </source>
</evidence>
<name>A0A0B7H7G5_9FLAO</name>
<dbReference type="Proteomes" id="UP000038055">
    <property type="component" value="Unassembled WGS sequence"/>
</dbReference>
<dbReference type="Gene3D" id="2.40.170.20">
    <property type="entry name" value="TonB-dependent receptor, beta-barrel domain"/>
    <property type="match status" value="1"/>
</dbReference>
<keyword evidence="10" id="KW-1185">Reference proteome</keyword>
<dbReference type="NCBIfam" id="TIGR04057">
    <property type="entry name" value="SusC_RagA_signa"/>
    <property type="match status" value="1"/>
</dbReference>
<evidence type="ECO:0000256" key="2">
    <source>
        <dbReference type="ARBA" id="ARBA00022448"/>
    </source>
</evidence>
<keyword evidence="6 7" id="KW-0998">Cell outer membrane</keyword>
<keyword evidence="2 7" id="KW-0813">Transport</keyword>
<accession>A0A0B7H7G5</accession>
<gene>
    <name evidence="9" type="ORF">CCYN2B_270003</name>
</gene>
<dbReference type="NCBIfam" id="TIGR04056">
    <property type="entry name" value="OMP_RagA_SusC"/>
    <property type="match status" value="1"/>
</dbReference>